<gene>
    <name evidence="9" type="ORF">CVT26_001982</name>
</gene>
<accession>A0A409VC09</accession>
<evidence type="ECO:0000256" key="7">
    <source>
        <dbReference type="SAM" id="MobiDB-lite"/>
    </source>
</evidence>
<dbReference type="InterPro" id="IPR011989">
    <property type="entry name" value="ARM-like"/>
</dbReference>
<keyword evidence="10" id="KW-1185">Reference proteome</keyword>
<comment type="caution">
    <text evidence="9">The sequence shown here is derived from an EMBL/GenBank/DDBJ whole genome shotgun (WGS) entry which is preliminary data.</text>
</comment>
<dbReference type="InParanoid" id="A0A409VC09"/>
<evidence type="ECO:0000313" key="10">
    <source>
        <dbReference type="Proteomes" id="UP000284706"/>
    </source>
</evidence>
<evidence type="ECO:0000256" key="4">
    <source>
        <dbReference type="ARBA" id="ARBA00022927"/>
    </source>
</evidence>
<evidence type="ECO:0000256" key="1">
    <source>
        <dbReference type="ARBA" id="ARBA00004308"/>
    </source>
</evidence>
<dbReference type="GO" id="GO:0030117">
    <property type="term" value="C:membrane coat"/>
    <property type="evidence" value="ECO:0007669"/>
    <property type="project" value="InterPro"/>
</dbReference>
<feature type="region of interest" description="Disordered" evidence="7">
    <location>
        <begin position="269"/>
        <end position="292"/>
    </location>
</feature>
<dbReference type="PANTHER" id="PTHR11134">
    <property type="entry name" value="ADAPTOR COMPLEX SUBUNIT BETA FAMILY MEMBER"/>
    <property type="match status" value="1"/>
</dbReference>
<evidence type="ECO:0000256" key="3">
    <source>
        <dbReference type="ARBA" id="ARBA00022448"/>
    </source>
</evidence>
<proteinExistence type="inferred from homology"/>
<reference evidence="9 10" key="1">
    <citation type="journal article" date="2018" name="Evol. Lett.">
        <title>Horizontal gene cluster transfer increased hallucinogenic mushroom diversity.</title>
        <authorList>
            <person name="Reynolds H.T."/>
            <person name="Vijayakumar V."/>
            <person name="Gluck-Thaler E."/>
            <person name="Korotkin H.B."/>
            <person name="Matheny P.B."/>
            <person name="Slot J.C."/>
        </authorList>
    </citation>
    <scope>NUCLEOTIDE SEQUENCE [LARGE SCALE GENOMIC DNA]</scope>
    <source>
        <strain evidence="9 10">SRW20</strain>
    </source>
</reference>
<feature type="domain" description="Clathrin/coatomer adaptor adaptin-like N-terminal" evidence="8">
    <location>
        <begin position="47"/>
        <end position="605"/>
    </location>
</feature>
<dbReference type="EMBL" id="NHYE01005665">
    <property type="protein sequence ID" value="PPQ64584.1"/>
    <property type="molecule type" value="Genomic_DNA"/>
</dbReference>
<dbReference type="GO" id="GO:0016192">
    <property type="term" value="P:vesicle-mediated transport"/>
    <property type="evidence" value="ECO:0007669"/>
    <property type="project" value="InterPro"/>
</dbReference>
<dbReference type="Pfam" id="PF01602">
    <property type="entry name" value="Adaptin_N"/>
    <property type="match status" value="1"/>
</dbReference>
<evidence type="ECO:0000256" key="2">
    <source>
        <dbReference type="ARBA" id="ARBA00006613"/>
    </source>
</evidence>
<dbReference type="InterPro" id="IPR026739">
    <property type="entry name" value="AP_beta"/>
</dbReference>
<comment type="subcellular location">
    <subcellularLocation>
        <location evidence="1">Endomembrane system</location>
    </subcellularLocation>
</comment>
<sequence>MSSQYLNTLSENATRFGMRLQETISEHTRELGLSRATSSATYLETSTDEKTIATIRKQLDGNSDREKLDAMKRLIALISKGRNVSSHFAQVVKNVASPNLEIRKLVYIYLLRYAEQEPDLALLSINTFQRDLADPNPLIRAMALRVLSGIKVPMIGSIVVLAIKKCAADQSPYVRKAAALAIPKCYELDSSHLPALLQVITQLLKDRSPLSLGSVAVAFEAVCPTRLDLLHPHYRRLCRVLVDVDEWGQVQLMGLLLRYVRTMCARPAGSDHVSVEGDSVERKGKEPERDTEELDKDVKLLLDSVEPVFQSRNPAVVVAATRVFFYAAPPSYWPKFVHPLLRLLTVSQEVERVVLADLIILTQSAAHLFSSHYTRFLVRSDDLTVVKKDKIKLLLQVLTIDNYPALLREFIDYADDTDDGVVSEAINALGSCASRIPECTQQCLTALMAMIKSRYDVVVSSAVVVLKQLVQTQLAANMLVGFNGSPQSPISIIAHLARRLDDIRHSQARACVVWLVGQYAATDEKGAGPEGIVEWAPDVLRRTAKSFAEEGTLVKLQVITLAAKLFVLSPADRTIGLLARYVFSLARYDANYDVRDRGRMLSSLLAGIGLQINGLESEDRGGVVLRREQVKLVLFEGKSGTTNERTSYIDDETMLVGSMGRVTGKRMRADELLPDWLEKGVESSLRDSEEDVQPAPPVPTALSSAGMIKAKAGVASPPIVLTPTRLSTPSSTEGSKGKWRDLDAFYAEEEEEEEESESEEDEEDEEGSEEEEGSEDASGSGNTETKPVFLHTASPMESSQDIPPLNPSNHNRHEQPPEQNGQRGQQRPISPRPNNALVLHPNGSEGWLPTEGSPPNGPTDDRANGYELRDPGVARAASVTSGHSTSLGRSGSRRSTRSIPFVNGPGTSGICATPEPQGEARERLEQAQTNLTSSQKSKIAKAEAENGKRLSRIIKEEAKVEKKTLDIAITELADLQRVQKDIVKNIARVQSNHSKLLTQAKKREAEYLIAKRKFEAAQAALAAEEETLETLRKEATDATERMQDKSAEIDALRHALAVDEREREVVLGQLRGPRKGFFF</sequence>
<evidence type="ECO:0000256" key="6">
    <source>
        <dbReference type="SAM" id="Coils"/>
    </source>
</evidence>
<dbReference type="InterPro" id="IPR002553">
    <property type="entry name" value="Clathrin/coatomer_adapt-like_N"/>
</dbReference>
<dbReference type="SUPFAM" id="SSF48371">
    <property type="entry name" value="ARM repeat"/>
    <property type="match status" value="1"/>
</dbReference>
<feature type="compositionally biased region" description="Low complexity" evidence="7">
    <location>
        <begin position="880"/>
        <end position="890"/>
    </location>
</feature>
<evidence type="ECO:0000313" key="9">
    <source>
        <dbReference type="EMBL" id="PPQ64584.1"/>
    </source>
</evidence>
<dbReference type="OrthoDB" id="10254310at2759"/>
<dbReference type="Gene3D" id="1.25.10.10">
    <property type="entry name" value="Leucine-rich Repeat Variant"/>
    <property type="match status" value="1"/>
</dbReference>
<protein>
    <recommendedName>
        <fullName evidence="8">Clathrin/coatomer adaptor adaptin-like N-terminal domain-containing protein</fullName>
    </recommendedName>
</protein>
<dbReference type="GO" id="GO:0012505">
    <property type="term" value="C:endomembrane system"/>
    <property type="evidence" value="ECO:0007669"/>
    <property type="project" value="UniProtKB-SubCell"/>
</dbReference>
<name>A0A409VC09_9AGAR</name>
<feature type="coiled-coil region" evidence="6">
    <location>
        <begin position="1014"/>
        <end position="1062"/>
    </location>
</feature>
<evidence type="ECO:0000256" key="5">
    <source>
        <dbReference type="ARBA" id="ARBA00023136"/>
    </source>
</evidence>
<dbReference type="AlphaFoldDB" id="A0A409VC09"/>
<feature type="compositionally biased region" description="Basic and acidic residues" evidence="7">
    <location>
        <begin position="859"/>
        <end position="872"/>
    </location>
</feature>
<feature type="region of interest" description="Disordered" evidence="7">
    <location>
        <begin position="720"/>
        <end position="909"/>
    </location>
</feature>
<evidence type="ECO:0000259" key="8">
    <source>
        <dbReference type="Pfam" id="PF01602"/>
    </source>
</evidence>
<dbReference type="STRING" id="231916.A0A409VC09"/>
<feature type="compositionally biased region" description="Acidic residues" evidence="7">
    <location>
        <begin position="746"/>
        <end position="775"/>
    </location>
</feature>
<keyword evidence="5" id="KW-0472">Membrane</keyword>
<organism evidence="9 10">
    <name type="scientific">Gymnopilus dilepis</name>
    <dbReference type="NCBI Taxonomy" id="231916"/>
    <lineage>
        <taxon>Eukaryota</taxon>
        <taxon>Fungi</taxon>
        <taxon>Dikarya</taxon>
        <taxon>Basidiomycota</taxon>
        <taxon>Agaricomycotina</taxon>
        <taxon>Agaricomycetes</taxon>
        <taxon>Agaricomycetidae</taxon>
        <taxon>Agaricales</taxon>
        <taxon>Agaricineae</taxon>
        <taxon>Hymenogastraceae</taxon>
        <taxon>Gymnopilus</taxon>
    </lineage>
</organism>
<keyword evidence="4" id="KW-0653">Protein transport</keyword>
<feature type="compositionally biased region" description="Basic and acidic residues" evidence="7">
    <location>
        <begin position="273"/>
        <end position="288"/>
    </location>
</feature>
<feature type="compositionally biased region" description="Polar residues" evidence="7">
    <location>
        <begin position="817"/>
        <end position="828"/>
    </location>
</feature>
<dbReference type="InterPro" id="IPR016024">
    <property type="entry name" value="ARM-type_fold"/>
</dbReference>
<dbReference type="GO" id="GO:0006886">
    <property type="term" value="P:intracellular protein transport"/>
    <property type="evidence" value="ECO:0007669"/>
    <property type="project" value="InterPro"/>
</dbReference>
<dbReference type="FunCoup" id="A0A409VC09">
    <property type="interactions" value="283"/>
</dbReference>
<feature type="compositionally biased region" description="Low complexity" evidence="7">
    <location>
        <begin position="721"/>
        <end position="732"/>
    </location>
</feature>
<keyword evidence="3" id="KW-0813">Transport</keyword>
<dbReference type="Proteomes" id="UP000284706">
    <property type="component" value="Unassembled WGS sequence"/>
</dbReference>
<keyword evidence="6" id="KW-0175">Coiled coil</keyword>
<comment type="similarity">
    <text evidence="2">Belongs to the adaptor complexes large subunit family.</text>
</comment>